<keyword evidence="1" id="KW-0812">Transmembrane</keyword>
<feature type="transmembrane region" description="Helical" evidence="1">
    <location>
        <begin position="24"/>
        <end position="54"/>
    </location>
</feature>
<evidence type="ECO:0000256" key="1">
    <source>
        <dbReference type="SAM" id="Phobius"/>
    </source>
</evidence>
<reference evidence="2 3" key="1">
    <citation type="submission" date="2020-08" db="EMBL/GenBank/DDBJ databases">
        <title>Sequencing the genomes of 1000 actinobacteria strains.</title>
        <authorList>
            <person name="Klenk H.-P."/>
        </authorList>
    </citation>
    <scope>NUCLEOTIDE SEQUENCE [LARGE SCALE GENOMIC DNA]</scope>
    <source>
        <strain evidence="2 3">DSM 11053</strain>
    </source>
</reference>
<proteinExistence type="predicted"/>
<dbReference type="AlphaFoldDB" id="A0A7W5P5K4"/>
<evidence type="ECO:0000313" key="3">
    <source>
        <dbReference type="Proteomes" id="UP000565572"/>
    </source>
</evidence>
<dbReference type="Proteomes" id="UP000565572">
    <property type="component" value="Unassembled WGS sequence"/>
</dbReference>
<accession>A0A7W5P5K4</accession>
<keyword evidence="1" id="KW-0472">Membrane</keyword>
<organism evidence="2 3">
    <name type="scientific">Microlunatus antarcticus</name>
    <dbReference type="NCBI Taxonomy" id="53388"/>
    <lineage>
        <taxon>Bacteria</taxon>
        <taxon>Bacillati</taxon>
        <taxon>Actinomycetota</taxon>
        <taxon>Actinomycetes</taxon>
        <taxon>Propionibacteriales</taxon>
        <taxon>Propionibacteriaceae</taxon>
        <taxon>Microlunatus</taxon>
    </lineage>
</organism>
<comment type="caution">
    <text evidence="2">The sequence shown here is derived from an EMBL/GenBank/DDBJ whole genome shotgun (WGS) entry which is preliminary data.</text>
</comment>
<name>A0A7W5P5K4_9ACTN</name>
<evidence type="ECO:0000313" key="2">
    <source>
        <dbReference type="EMBL" id="MBB3325580.1"/>
    </source>
</evidence>
<keyword evidence="1" id="KW-1133">Transmembrane helix</keyword>
<gene>
    <name evidence="2" type="ORF">FHX39_000524</name>
</gene>
<sequence>MSNEQGPLPPRERLSAGTAFKAGFFGAFGVAVFSLLLTLVVGVVALVLAALGVLPGVAQLFQTVTGP</sequence>
<keyword evidence="3" id="KW-1185">Reference proteome</keyword>
<protein>
    <submittedName>
        <fullName evidence="2">Preprotein translocase subunit SecD</fullName>
    </submittedName>
</protein>
<dbReference type="EMBL" id="JACHZG010000001">
    <property type="protein sequence ID" value="MBB3325580.1"/>
    <property type="molecule type" value="Genomic_DNA"/>
</dbReference>
<dbReference type="RefSeq" id="WP_183336566.1">
    <property type="nucleotide sequence ID" value="NZ_JACHZG010000001.1"/>
</dbReference>